<dbReference type="Proteomes" id="UP001469365">
    <property type="component" value="Unassembled WGS sequence"/>
</dbReference>
<dbReference type="Pfam" id="PF13411">
    <property type="entry name" value="MerR_1"/>
    <property type="match status" value="1"/>
</dbReference>
<reference evidence="3 4" key="1">
    <citation type="submission" date="2024-04" db="EMBL/GenBank/DDBJ databases">
        <title>draft genome sequnece of Paenibacillus filicis.</title>
        <authorList>
            <person name="Kim D.-U."/>
        </authorList>
    </citation>
    <scope>NUCLEOTIDE SEQUENCE [LARGE SCALE GENOMIC DNA]</scope>
    <source>
        <strain evidence="3 4">KACC14197</strain>
    </source>
</reference>
<evidence type="ECO:0000313" key="4">
    <source>
        <dbReference type="Proteomes" id="UP001469365"/>
    </source>
</evidence>
<dbReference type="RefSeq" id="WP_341417077.1">
    <property type="nucleotide sequence ID" value="NZ_JBBPCC010000012.1"/>
</dbReference>
<dbReference type="CDD" id="cd01109">
    <property type="entry name" value="HTH_YyaN"/>
    <property type="match status" value="1"/>
</dbReference>
<dbReference type="Gene3D" id="1.10.1660.10">
    <property type="match status" value="1"/>
</dbReference>
<dbReference type="PANTHER" id="PTHR30204">
    <property type="entry name" value="REDOX-CYCLING DRUG-SENSING TRANSCRIPTIONAL ACTIVATOR SOXR"/>
    <property type="match status" value="1"/>
</dbReference>
<comment type="caution">
    <text evidence="3">The sequence shown here is derived from an EMBL/GenBank/DDBJ whole genome shotgun (WGS) entry which is preliminary data.</text>
</comment>
<organism evidence="3 4">
    <name type="scientific">Paenibacillus filicis</name>
    <dbReference type="NCBI Taxonomy" id="669464"/>
    <lineage>
        <taxon>Bacteria</taxon>
        <taxon>Bacillati</taxon>
        <taxon>Bacillota</taxon>
        <taxon>Bacilli</taxon>
        <taxon>Bacillales</taxon>
        <taxon>Paenibacillaceae</taxon>
        <taxon>Paenibacillus</taxon>
    </lineage>
</organism>
<dbReference type="EMBL" id="JBBPCC010000012">
    <property type="protein sequence ID" value="MEK8129955.1"/>
    <property type="molecule type" value="Genomic_DNA"/>
</dbReference>
<evidence type="ECO:0000259" key="2">
    <source>
        <dbReference type="PROSITE" id="PS50937"/>
    </source>
</evidence>
<dbReference type="SUPFAM" id="SSF46955">
    <property type="entry name" value="Putative DNA-binding domain"/>
    <property type="match status" value="1"/>
</dbReference>
<feature type="domain" description="HTH merR-type" evidence="2">
    <location>
        <begin position="8"/>
        <end position="77"/>
    </location>
</feature>
<sequence>MGQMMDNELTIQQVSARTGLSVHTLRYYERIGLMEPICRASNGHRAYKEYDLEWITLLMRLRATGMRISDMQRFADLMRHGDLTISQRREQLEEHERKLLVERDELRQTLLVLRGKIEYYRSLEEAQPVLKPDSQHG</sequence>
<keyword evidence="4" id="KW-1185">Reference proteome</keyword>
<dbReference type="PRINTS" id="PR00040">
    <property type="entry name" value="HTHMERR"/>
</dbReference>
<proteinExistence type="predicted"/>
<evidence type="ECO:0000256" key="1">
    <source>
        <dbReference type="ARBA" id="ARBA00023125"/>
    </source>
</evidence>
<gene>
    <name evidence="3" type="ORF">WMW72_18795</name>
</gene>
<name>A0ABU9DM72_9BACL</name>
<dbReference type="SMART" id="SM00422">
    <property type="entry name" value="HTH_MERR"/>
    <property type="match status" value="1"/>
</dbReference>
<protein>
    <submittedName>
        <fullName evidence="3">MerR family transcriptional regulator</fullName>
    </submittedName>
</protein>
<evidence type="ECO:0000313" key="3">
    <source>
        <dbReference type="EMBL" id="MEK8129955.1"/>
    </source>
</evidence>
<dbReference type="InterPro" id="IPR000551">
    <property type="entry name" value="MerR-type_HTH_dom"/>
</dbReference>
<dbReference type="InterPro" id="IPR047057">
    <property type="entry name" value="MerR_fam"/>
</dbReference>
<keyword evidence="1" id="KW-0238">DNA-binding</keyword>
<dbReference type="PANTHER" id="PTHR30204:SF98">
    <property type="entry name" value="HTH-TYPE TRANSCRIPTIONAL REGULATOR ADHR"/>
    <property type="match status" value="1"/>
</dbReference>
<accession>A0ABU9DM72</accession>
<dbReference type="PROSITE" id="PS50937">
    <property type="entry name" value="HTH_MERR_2"/>
    <property type="match status" value="1"/>
</dbReference>
<dbReference type="InterPro" id="IPR009061">
    <property type="entry name" value="DNA-bd_dom_put_sf"/>
</dbReference>